<comment type="caution">
    <text evidence="1">The sequence shown here is derived from an EMBL/GenBank/DDBJ whole genome shotgun (WGS) entry which is preliminary data.</text>
</comment>
<gene>
    <name evidence="1" type="ORF">M976_02853</name>
</gene>
<dbReference type="Proteomes" id="UP000078407">
    <property type="component" value="Unassembled WGS sequence"/>
</dbReference>
<dbReference type="RefSeq" id="WP_064545934.1">
    <property type="nucleotide sequence ID" value="NZ_LXEQ01000045.1"/>
</dbReference>
<keyword evidence="2" id="KW-1185">Reference proteome</keyword>
<evidence type="ECO:0000313" key="2">
    <source>
        <dbReference type="Proteomes" id="UP000078407"/>
    </source>
</evidence>
<accession>A0ABX2W6Z9</accession>
<organism evidence="1 2">
    <name type="scientific">Buttiauxella ferragutiae ATCC 51602</name>
    <dbReference type="NCBI Taxonomy" id="1354252"/>
    <lineage>
        <taxon>Bacteria</taxon>
        <taxon>Pseudomonadati</taxon>
        <taxon>Pseudomonadota</taxon>
        <taxon>Gammaproteobacteria</taxon>
        <taxon>Enterobacterales</taxon>
        <taxon>Enterobacteriaceae</taxon>
        <taxon>Buttiauxella</taxon>
    </lineage>
</organism>
<evidence type="ECO:0000313" key="1">
    <source>
        <dbReference type="EMBL" id="OAT26692.1"/>
    </source>
</evidence>
<protein>
    <submittedName>
        <fullName evidence="1">Uncharacterized protein</fullName>
    </submittedName>
</protein>
<sequence>MKPFIGCLVPKKSQAEKLNLQTYTIFKEAANKKAAAIIIPGEFFQKFADIAEHYFDVKIIEDAPGMDRPPINVWSTDYRWVKETNIIEYVSHEPEEPKNPEFVDISKSSKGIRAALLVLYGPLENVTPEQHSMATDLTIDTESSPARELYEAITKVPRVLALLPDRQAELMAAARAGVNETAQWPAYAVFFEEWLDTPSEKREATLEAPYQRPEKHSLHNLNRESCIARTYPDVDPADVTPLMEKSCKVVIDSQGVIQTRVYKTLAYISDILEYNAASTFGVSRAIDWESSANVIQLRSEAREWLEANGRYENGEKSTGYADWKHKNEQDKSANDNAIEEGTQSVVNVPGIENTTDGEPEQNITGAGQPAQEVKGRSTFTLEEILAGPDMPPDERPDMFDRDIEIAHALNDLLSGRTGIMDRHESEQLLCTVGHRISEVVPLLLKDIESVEFCLSPGFNDDEIHDVGTTLLDRWSDSDAVRQQVALDAIVEYRTPLTEAEQKTKSVNHIINNVNQTAEIVNPQAASSALTYHQQLTLAAFQGLCTNPACFGILDDIPGMAVTLADGILNMQGKCNA</sequence>
<name>A0ABX2W6Z9_9ENTR</name>
<dbReference type="EMBL" id="LXEQ01000045">
    <property type="protein sequence ID" value="OAT26692.1"/>
    <property type="molecule type" value="Genomic_DNA"/>
</dbReference>
<reference evidence="1 2" key="1">
    <citation type="submission" date="2016-04" db="EMBL/GenBank/DDBJ databases">
        <title>ATOL: Assembling a taxonomically balanced genome-scale reconstruction of the evolutionary history of the Enterobacteriaceae.</title>
        <authorList>
            <person name="Plunkett G.III."/>
            <person name="Neeno-Eckwall E.C."/>
            <person name="Glasner J.D."/>
            <person name="Perna N.T."/>
        </authorList>
    </citation>
    <scope>NUCLEOTIDE SEQUENCE [LARGE SCALE GENOMIC DNA]</scope>
    <source>
        <strain evidence="1 2">ATCC 51602</strain>
    </source>
</reference>
<proteinExistence type="predicted"/>